<dbReference type="PATRIC" id="fig|456.5.peg.2654"/>
<comment type="caution">
    <text evidence="3">The sequence shown here is derived from an EMBL/GenBank/DDBJ whole genome shotgun (WGS) entry which is preliminary data.</text>
</comment>
<dbReference type="AlphaFoldDB" id="A0A0W0VDC8"/>
<keyword evidence="4" id="KW-1185">Reference proteome</keyword>
<sequence>MNLIEDYERAIEGGDIEDDPRQREVLQSMQRLGDELLLPKRSWLNWLQKTPQPVGLYIHGPVGVGKTYLMDLFFQAAEEQRKVRIHFHHFMQQVDGQLRRIQGQKDPLKRIASEFAKTIRLLCFDEFIVNDVTHAMILAELLKALFAEGIILLATSNTAPDDLYRNGLHRERFLPAISLIKTHCEIIGLREERDYRLGRQSLHTAYVYPLNSDTERILEEQFNAISNPSESNGSLLIQHRSIPFKRRSQRAVWFDFDVICNLPRSQLDYLEIAEQFDTIFISGVPKLREQDTIFAILLIHFIDVMYDRGIRVIISAAVPIEELYLKGEMMVPFKRTLSRLQEMQSVDYLKRHPKRLVHNLM</sequence>
<organism evidence="3 4">
    <name type="scientific">Legionella jordanis</name>
    <dbReference type="NCBI Taxonomy" id="456"/>
    <lineage>
        <taxon>Bacteria</taxon>
        <taxon>Pseudomonadati</taxon>
        <taxon>Pseudomonadota</taxon>
        <taxon>Gammaproteobacteria</taxon>
        <taxon>Legionellales</taxon>
        <taxon>Legionellaceae</taxon>
        <taxon>Legionella</taxon>
    </lineage>
</organism>
<dbReference type="NCBIfam" id="NF040713">
    <property type="entry name" value="ZapE"/>
    <property type="match status" value="1"/>
</dbReference>
<proteinExistence type="predicted"/>
<keyword evidence="1" id="KW-0547">Nucleotide-binding</keyword>
<dbReference type="EMBL" id="LNYJ01000011">
    <property type="protein sequence ID" value="KTD18161.1"/>
    <property type="molecule type" value="Genomic_DNA"/>
</dbReference>
<dbReference type="Pfam" id="PF03969">
    <property type="entry name" value="AFG1_ATPase"/>
    <property type="match status" value="1"/>
</dbReference>
<evidence type="ECO:0000256" key="1">
    <source>
        <dbReference type="ARBA" id="ARBA00022741"/>
    </source>
</evidence>
<protein>
    <submittedName>
        <fullName evidence="3">ATPase N2B (Nucleotide (GTP) binding protein)</fullName>
    </submittedName>
</protein>
<dbReference type="InterPro" id="IPR005654">
    <property type="entry name" value="ATPase_AFG1-like"/>
</dbReference>
<evidence type="ECO:0000256" key="2">
    <source>
        <dbReference type="ARBA" id="ARBA00022840"/>
    </source>
</evidence>
<name>A0A0W0VDC8_9GAMM</name>
<evidence type="ECO:0000313" key="4">
    <source>
        <dbReference type="Proteomes" id="UP000055035"/>
    </source>
</evidence>
<accession>A0A0W0VDC8</accession>
<dbReference type="STRING" id="456.Ljor_2467"/>
<dbReference type="Proteomes" id="UP000055035">
    <property type="component" value="Unassembled WGS sequence"/>
</dbReference>
<dbReference type="GO" id="GO:0016887">
    <property type="term" value="F:ATP hydrolysis activity"/>
    <property type="evidence" value="ECO:0007669"/>
    <property type="project" value="InterPro"/>
</dbReference>
<dbReference type="PANTHER" id="PTHR12169:SF6">
    <property type="entry name" value="AFG1-LIKE ATPASE"/>
    <property type="match status" value="1"/>
</dbReference>
<dbReference type="InterPro" id="IPR027417">
    <property type="entry name" value="P-loop_NTPase"/>
</dbReference>
<dbReference type="GO" id="GO:0005524">
    <property type="term" value="F:ATP binding"/>
    <property type="evidence" value="ECO:0007669"/>
    <property type="project" value="UniProtKB-KW"/>
</dbReference>
<dbReference type="SUPFAM" id="SSF52540">
    <property type="entry name" value="P-loop containing nucleoside triphosphate hydrolases"/>
    <property type="match status" value="1"/>
</dbReference>
<dbReference type="Gene3D" id="3.40.50.300">
    <property type="entry name" value="P-loop containing nucleotide triphosphate hydrolases"/>
    <property type="match status" value="1"/>
</dbReference>
<evidence type="ECO:0000313" key="3">
    <source>
        <dbReference type="EMBL" id="KTD18161.1"/>
    </source>
</evidence>
<dbReference type="RefSeq" id="WP_058471845.1">
    <property type="nucleotide sequence ID" value="NZ_CAAAIC010000010.1"/>
</dbReference>
<gene>
    <name evidence="3" type="ORF">Ljor_2467</name>
</gene>
<dbReference type="PANTHER" id="PTHR12169">
    <property type="entry name" value="ATPASE N2B"/>
    <property type="match status" value="1"/>
</dbReference>
<reference evidence="3 4" key="1">
    <citation type="submission" date="2015-11" db="EMBL/GenBank/DDBJ databases">
        <title>Genomic analysis of 38 Legionella species identifies large and diverse effector repertoires.</title>
        <authorList>
            <person name="Burstein D."/>
            <person name="Amaro F."/>
            <person name="Zusman T."/>
            <person name="Lifshitz Z."/>
            <person name="Cohen O."/>
            <person name="Gilbert J.A."/>
            <person name="Pupko T."/>
            <person name="Shuman H.A."/>
            <person name="Segal G."/>
        </authorList>
    </citation>
    <scope>NUCLEOTIDE SEQUENCE [LARGE SCALE GENOMIC DNA]</scope>
    <source>
        <strain evidence="3 4">BL-540</strain>
    </source>
</reference>
<dbReference type="OrthoDB" id="9774491at2"/>
<dbReference type="GO" id="GO:0005737">
    <property type="term" value="C:cytoplasm"/>
    <property type="evidence" value="ECO:0007669"/>
    <property type="project" value="TreeGrafter"/>
</dbReference>
<keyword evidence="2" id="KW-0067">ATP-binding</keyword>